<accession>A0A671LWT9</accession>
<keyword evidence="3 5" id="KW-0808">Transferase</keyword>
<proteinExistence type="inferred from homology"/>
<dbReference type="InterPro" id="IPR001447">
    <property type="entry name" value="Arylamine_N-AcTrfase"/>
</dbReference>
<dbReference type="Gene3D" id="3.30.2140.20">
    <property type="match status" value="1"/>
</dbReference>
<evidence type="ECO:0000256" key="2">
    <source>
        <dbReference type="ARBA" id="ARBA00012701"/>
    </source>
</evidence>
<dbReference type="Proteomes" id="UP000472260">
    <property type="component" value="Unassembled WGS sequence"/>
</dbReference>
<dbReference type="PANTHER" id="PTHR11786:SF8">
    <property type="entry name" value="ARYLAMINE N-ACETYLTRANSFERASE 1"/>
    <property type="match status" value="1"/>
</dbReference>
<comment type="similarity">
    <text evidence="1 5">Belongs to the arylamine N-acetyltransferase family.</text>
</comment>
<evidence type="ECO:0000313" key="7">
    <source>
        <dbReference type="Proteomes" id="UP000472260"/>
    </source>
</evidence>
<dbReference type="InterPro" id="IPR038765">
    <property type="entry name" value="Papain-like_cys_pep_sf"/>
</dbReference>
<dbReference type="PRINTS" id="PR01543">
    <property type="entry name" value="ANATRNSFRASE"/>
</dbReference>
<evidence type="ECO:0000256" key="3">
    <source>
        <dbReference type="ARBA" id="ARBA00022679"/>
    </source>
</evidence>
<dbReference type="Pfam" id="PF00797">
    <property type="entry name" value="Acetyltransf_2"/>
    <property type="match status" value="1"/>
</dbReference>
<dbReference type="GO" id="GO:0004060">
    <property type="term" value="F:arylamine N-acetyltransferase activity"/>
    <property type="evidence" value="ECO:0007669"/>
    <property type="project" value="UniProtKB-EC"/>
</dbReference>
<keyword evidence="7" id="KW-1185">Reference proteome</keyword>
<dbReference type="EC" id="2.3.1.5" evidence="2"/>
<dbReference type="PANTHER" id="PTHR11786">
    <property type="entry name" value="N-HYDROXYARYLAMINE O-ACETYLTRANSFERASE"/>
    <property type="match status" value="1"/>
</dbReference>
<dbReference type="InterPro" id="IPR053710">
    <property type="entry name" value="Arylamine_NAT_domain_sf"/>
</dbReference>
<evidence type="ECO:0000256" key="4">
    <source>
        <dbReference type="ARBA" id="ARBA00023315"/>
    </source>
</evidence>
<dbReference type="SUPFAM" id="SSF54001">
    <property type="entry name" value="Cysteine proteinases"/>
    <property type="match status" value="1"/>
</dbReference>
<name>A0A671LWT9_9TELE</name>
<reference evidence="6" key="1">
    <citation type="submission" date="2025-08" db="UniProtKB">
        <authorList>
            <consortium name="Ensembl"/>
        </authorList>
    </citation>
    <scope>IDENTIFICATION</scope>
</reference>
<evidence type="ECO:0000313" key="6">
    <source>
        <dbReference type="Ensembl" id="ENSSANP00000024475.1"/>
    </source>
</evidence>
<organism evidence="6 7">
    <name type="scientific">Sinocyclocheilus anshuiensis</name>
    <dbReference type="NCBI Taxonomy" id="1608454"/>
    <lineage>
        <taxon>Eukaryota</taxon>
        <taxon>Metazoa</taxon>
        <taxon>Chordata</taxon>
        <taxon>Craniata</taxon>
        <taxon>Vertebrata</taxon>
        <taxon>Euteleostomi</taxon>
        <taxon>Actinopterygii</taxon>
        <taxon>Neopterygii</taxon>
        <taxon>Teleostei</taxon>
        <taxon>Ostariophysi</taxon>
        <taxon>Cypriniformes</taxon>
        <taxon>Cyprinidae</taxon>
        <taxon>Cyprininae</taxon>
        <taxon>Sinocyclocheilus</taxon>
    </lineage>
</organism>
<sequence length="295" mass="34106">MDLKEYLNRIGFIGQYDKAELDNLFTIHKLHVMNIPFENLSIHSGEKNTMDLNIIYDKIVKSNQGGWCCKNNLLFSWVLKEIHHVRLQSVQLEQEFLPMDSHLIILIINLYVSFGVSHQIWHPSELISGKDQPQPPGVFRLINNSMKWVLEKTGRMQFVQDKALASSSLIDKRLTKTLYSFTLTPRYADRFRETSDCLQTSPDSLCMLKSICSLQTPTGFRALIGWTHSQVTFKDLVDTKEIPDYNPITVFVWPLHKKGACHFFTSRSTVMNRTVSTLLKTFTSFQFVSKECYLS</sequence>
<protein>
    <recommendedName>
        <fullName evidence="2">arylamine N-acetyltransferase</fullName>
        <ecNumber evidence="2">2.3.1.5</ecNumber>
    </recommendedName>
</protein>
<evidence type="ECO:0000256" key="5">
    <source>
        <dbReference type="RuleBase" id="RU003452"/>
    </source>
</evidence>
<keyword evidence="4 5" id="KW-0012">Acyltransferase</keyword>
<dbReference type="Ensembl" id="ENSSANT00000026078.1">
    <property type="protein sequence ID" value="ENSSANP00000024475.1"/>
    <property type="gene ID" value="ENSSANG00000012612.1"/>
</dbReference>
<dbReference type="AlphaFoldDB" id="A0A671LWT9"/>
<evidence type="ECO:0000256" key="1">
    <source>
        <dbReference type="ARBA" id="ARBA00006547"/>
    </source>
</evidence>
<reference evidence="6" key="2">
    <citation type="submission" date="2025-09" db="UniProtKB">
        <authorList>
            <consortium name="Ensembl"/>
        </authorList>
    </citation>
    <scope>IDENTIFICATION</scope>
</reference>